<evidence type="ECO:0000313" key="2">
    <source>
        <dbReference type="Proteomes" id="UP000072653"/>
    </source>
</evidence>
<comment type="caution">
    <text evidence="1">The sequence shown here is derived from an EMBL/GenBank/DDBJ whole genome shotgun (WGS) entry which is preliminary data.</text>
</comment>
<name>A0A139PGN0_STROR</name>
<accession>A0A139PGN0</accession>
<organism evidence="1 2">
    <name type="scientific">Streptococcus oralis</name>
    <dbReference type="NCBI Taxonomy" id="1303"/>
    <lineage>
        <taxon>Bacteria</taxon>
        <taxon>Bacillati</taxon>
        <taxon>Bacillota</taxon>
        <taxon>Bacilli</taxon>
        <taxon>Lactobacillales</taxon>
        <taxon>Streptococcaceae</taxon>
        <taxon>Streptococcus</taxon>
    </lineage>
</organism>
<dbReference type="AlphaFoldDB" id="A0A139PGN0"/>
<dbReference type="Proteomes" id="UP000072653">
    <property type="component" value="Unassembled WGS sequence"/>
</dbReference>
<sequence>MNYGTEWSGINLADAQDAYFNKEKAQAWMIDNSLILSAMSNSGTASVTKVTSFTRAYSLVGIKGDGNNYKYMRLQKDPVTKKTI</sequence>
<protein>
    <submittedName>
        <fullName evidence="1">Oligopeptide ABC transporter, periplasmic oligopeptide-binding protein OppA</fullName>
    </submittedName>
</protein>
<proteinExistence type="predicted"/>
<dbReference type="EMBL" id="LQOB01000020">
    <property type="protein sequence ID" value="KXT88137.1"/>
    <property type="molecule type" value="Genomic_DNA"/>
</dbReference>
<reference evidence="1 2" key="1">
    <citation type="submission" date="2016-01" db="EMBL/GenBank/DDBJ databases">
        <title>Highly variable Streptococcus oralis are common among viridans streptococci isolated from primates.</title>
        <authorList>
            <person name="Denapaite D."/>
            <person name="Rieger M."/>
            <person name="Koendgen S."/>
            <person name="Brueckner R."/>
            <person name="Ochigava I."/>
            <person name="Kappeler P."/>
            <person name="Maetz-Rensing K."/>
            <person name="Leendertz F."/>
            <person name="Hakenbeck R."/>
        </authorList>
    </citation>
    <scope>NUCLEOTIDE SEQUENCE [LARGE SCALE GENOMIC DNA]</scope>
    <source>
        <strain evidence="1 2">DD16</strain>
    </source>
</reference>
<evidence type="ECO:0000313" key="1">
    <source>
        <dbReference type="EMBL" id="KXT88137.1"/>
    </source>
</evidence>
<dbReference type="PATRIC" id="fig|1303.79.peg.316"/>
<gene>
    <name evidence="1" type="ORF">SORDD16_00289</name>
</gene>